<evidence type="ECO:0000313" key="9">
    <source>
        <dbReference type="EMBL" id="OAB80411.1"/>
    </source>
</evidence>
<proteinExistence type="predicted"/>
<dbReference type="PROSITE" id="PS50109">
    <property type="entry name" value="HIS_KIN"/>
    <property type="match status" value="1"/>
</dbReference>
<dbReference type="SMART" id="SM00388">
    <property type="entry name" value="HisKA"/>
    <property type="match status" value="1"/>
</dbReference>
<evidence type="ECO:0000256" key="5">
    <source>
        <dbReference type="ARBA" id="ARBA00022777"/>
    </source>
</evidence>
<evidence type="ECO:0000313" key="10">
    <source>
        <dbReference type="Proteomes" id="UP000077013"/>
    </source>
</evidence>
<evidence type="ECO:0000256" key="4">
    <source>
        <dbReference type="ARBA" id="ARBA00022679"/>
    </source>
</evidence>
<dbReference type="Pfam" id="PF00512">
    <property type="entry name" value="HisKA"/>
    <property type="match status" value="1"/>
</dbReference>
<dbReference type="InterPro" id="IPR036890">
    <property type="entry name" value="HATPase_C_sf"/>
</dbReference>
<dbReference type="Pfam" id="PF00072">
    <property type="entry name" value="Response_reg"/>
    <property type="match status" value="1"/>
</dbReference>
<dbReference type="OrthoDB" id="9816309at2"/>
<dbReference type="Gene3D" id="3.40.50.2300">
    <property type="match status" value="1"/>
</dbReference>
<keyword evidence="10" id="KW-1185">Reference proteome</keyword>
<evidence type="ECO:0000256" key="3">
    <source>
        <dbReference type="ARBA" id="ARBA00022553"/>
    </source>
</evidence>
<dbReference type="CDD" id="cd17546">
    <property type="entry name" value="REC_hyHK_CKI1_RcsC-like"/>
    <property type="match status" value="1"/>
</dbReference>
<evidence type="ECO:0000256" key="6">
    <source>
        <dbReference type="PROSITE-ProRule" id="PRU00169"/>
    </source>
</evidence>
<dbReference type="STRING" id="1763537.ULVI_06660"/>
<keyword evidence="5" id="KW-0418">Kinase</keyword>
<dbReference type="SMART" id="SM00448">
    <property type="entry name" value="REC"/>
    <property type="match status" value="1"/>
</dbReference>
<sequence length="501" mass="57082">MGVSEIKQAFLASKIQVLQIDTDGTILNSENTIFSFKEGINLTTIHPFFEGIIPLFSEVEDNLHFPCVNLYIQDQELIMDVKVISNNDSLFLILADFTEHYRDSHPLIQEKNEVSIAKHKLAYEKELLIAKEEIKNKFLAHLNHEVRNPLNSMLGFMDLFKNTKLDYEQKEMLSVMKKTGTHLKVLMDDLLDISKIEKGEIEIKSVPFSLNVLVGNLLKHFQLKYANDAIETELIIEDNVPSKIISDPTRINQIFYNLLENSFLNTTQGHITVTLALKNKTTLFATVRDTGKGIPEENLPKIYDSYYQLEYDETLPMGEGLGLRIVKELTQLLKGTITVTSEVNVGTTHYLTLPFTAHNKTERKKKSVPKGTGIILSKRILFAEDDSDHQMLVMKNFLDNDDKGYQLDIANNGKDVVKNIVKKKYDLLILKMKLPDLDGFKILNFIRNHENENIQKLPILVVTGSTMKFEKEAILSAGASSFLPKPYTSNDLFKEIDSLIR</sequence>
<dbReference type="GO" id="GO:0000155">
    <property type="term" value="F:phosphorelay sensor kinase activity"/>
    <property type="evidence" value="ECO:0007669"/>
    <property type="project" value="InterPro"/>
</dbReference>
<dbReference type="PANTHER" id="PTHR43047">
    <property type="entry name" value="TWO-COMPONENT HISTIDINE PROTEIN KINASE"/>
    <property type="match status" value="1"/>
</dbReference>
<comment type="caution">
    <text evidence="9">The sequence shown here is derived from an EMBL/GenBank/DDBJ whole genome shotgun (WGS) entry which is preliminary data.</text>
</comment>
<dbReference type="SUPFAM" id="SSF52172">
    <property type="entry name" value="CheY-like"/>
    <property type="match status" value="1"/>
</dbReference>
<organism evidence="9 10">
    <name type="scientific">Cochleicola gelatinilyticus</name>
    <dbReference type="NCBI Taxonomy" id="1763537"/>
    <lineage>
        <taxon>Bacteria</taxon>
        <taxon>Pseudomonadati</taxon>
        <taxon>Bacteroidota</taxon>
        <taxon>Flavobacteriia</taxon>
        <taxon>Flavobacteriales</taxon>
        <taxon>Flavobacteriaceae</taxon>
        <taxon>Cochleicola</taxon>
    </lineage>
</organism>
<dbReference type="EC" id="2.7.13.3" evidence="2"/>
<dbReference type="EMBL" id="LRXL01000026">
    <property type="protein sequence ID" value="OAB80411.1"/>
    <property type="molecule type" value="Genomic_DNA"/>
</dbReference>
<evidence type="ECO:0000256" key="1">
    <source>
        <dbReference type="ARBA" id="ARBA00000085"/>
    </source>
</evidence>
<comment type="caution">
    <text evidence="6">Lacks conserved residue(s) required for the propagation of feature annotation.</text>
</comment>
<dbReference type="InterPro" id="IPR036097">
    <property type="entry name" value="HisK_dim/P_sf"/>
</dbReference>
<dbReference type="Gene3D" id="1.10.287.130">
    <property type="match status" value="1"/>
</dbReference>
<dbReference type="InterPro" id="IPR003594">
    <property type="entry name" value="HATPase_dom"/>
</dbReference>
<dbReference type="Proteomes" id="UP000077013">
    <property type="component" value="Unassembled WGS sequence"/>
</dbReference>
<dbReference type="Gene3D" id="3.30.565.10">
    <property type="entry name" value="Histidine kinase-like ATPase, C-terminal domain"/>
    <property type="match status" value="1"/>
</dbReference>
<reference evidence="9 10" key="1">
    <citation type="submission" date="2016-02" db="EMBL/GenBank/DDBJ databases">
        <title>Ulvibacter sp. LPB0005, isolated from Thais luteostoma.</title>
        <authorList>
            <person name="Shin S.-K."/>
            <person name="Yi H."/>
        </authorList>
    </citation>
    <scope>NUCLEOTIDE SEQUENCE [LARGE SCALE GENOMIC DNA]</scope>
    <source>
        <strain evidence="9 10">LPB0005</strain>
    </source>
</reference>
<dbReference type="AlphaFoldDB" id="A0A167J807"/>
<name>A0A167J807_9FLAO</name>
<dbReference type="SUPFAM" id="SSF55874">
    <property type="entry name" value="ATPase domain of HSP90 chaperone/DNA topoisomerase II/histidine kinase"/>
    <property type="match status" value="1"/>
</dbReference>
<gene>
    <name evidence="9" type="ORF">ULVI_06660</name>
</gene>
<dbReference type="PRINTS" id="PR00344">
    <property type="entry name" value="BCTRLSENSOR"/>
</dbReference>
<evidence type="ECO:0000256" key="2">
    <source>
        <dbReference type="ARBA" id="ARBA00012438"/>
    </source>
</evidence>
<dbReference type="RefSeq" id="WP_068590962.1">
    <property type="nucleotide sequence ID" value="NZ_LRXL01000026.1"/>
</dbReference>
<dbReference type="PROSITE" id="PS50110">
    <property type="entry name" value="RESPONSE_REGULATORY"/>
    <property type="match status" value="1"/>
</dbReference>
<evidence type="ECO:0000259" key="7">
    <source>
        <dbReference type="PROSITE" id="PS50109"/>
    </source>
</evidence>
<comment type="catalytic activity">
    <reaction evidence="1">
        <text>ATP + protein L-histidine = ADP + protein N-phospho-L-histidine.</text>
        <dbReference type="EC" id="2.7.13.3"/>
    </reaction>
</comment>
<dbReference type="InterPro" id="IPR001789">
    <property type="entry name" value="Sig_transdc_resp-reg_receiver"/>
</dbReference>
<feature type="domain" description="Histidine kinase" evidence="7">
    <location>
        <begin position="141"/>
        <end position="357"/>
    </location>
</feature>
<dbReference type="CDD" id="cd00082">
    <property type="entry name" value="HisKA"/>
    <property type="match status" value="1"/>
</dbReference>
<feature type="domain" description="Response regulatory" evidence="8">
    <location>
        <begin position="379"/>
        <end position="500"/>
    </location>
</feature>
<protein>
    <recommendedName>
        <fullName evidence="2">histidine kinase</fullName>
        <ecNumber evidence="2">2.7.13.3</ecNumber>
    </recommendedName>
</protein>
<keyword evidence="4" id="KW-0808">Transferase</keyword>
<evidence type="ECO:0000259" key="8">
    <source>
        <dbReference type="PROSITE" id="PS50110"/>
    </source>
</evidence>
<dbReference type="Pfam" id="PF02518">
    <property type="entry name" value="HATPase_c"/>
    <property type="match status" value="1"/>
</dbReference>
<dbReference type="InterPro" id="IPR004358">
    <property type="entry name" value="Sig_transdc_His_kin-like_C"/>
</dbReference>
<dbReference type="InterPro" id="IPR005467">
    <property type="entry name" value="His_kinase_dom"/>
</dbReference>
<dbReference type="InterPro" id="IPR011006">
    <property type="entry name" value="CheY-like_superfamily"/>
</dbReference>
<keyword evidence="3" id="KW-0597">Phosphoprotein</keyword>
<dbReference type="InterPro" id="IPR003661">
    <property type="entry name" value="HisK_dim/P_dom"/>
</dbReference>
<accession>A0A167J807</accession>
<dbReference type="SUPFAM" id="SSF47384">
    <property type="entry name" value="Homodimeric domain of signal transducing histidine kinase"/>
    <property type="match status" value="1"/>
</dbReference>
<dbReference type="SMART" id="SM00387">
    <property type="entry name" value="HATPase_c"/>
    <property type="match status" value="1"/>
</dbReference>